<keyword evidence="3" id="KW-1185">Reference proteome</keyword>
<feature type="chain" id="PRO_5025480037" evidence="1">
    <location>
        <begin position="21"/>
        <end position="181"/>
    </location>
</feature>
<evidence type="ECO:0000256" key="1">
    <source>
        <dbReference type="SAM" id="SignalP"/>
    </source>
</evidence>
<dbReference type="Proteomes" id="UP000799766">
    <property type="component" value="Unassembled WGS sequence"/>
</dbReference>
<keyword evidence="1" id="KW-0732">Signal</keyword>
<proteinExistence type="predicted"/>
<evidence type="ECO:0000313" key="2">
    <source>
        <dbReference type="EMBL" id="KAF2460489.1"/>
    </source>
</evidence>
<accession>A0A6A6P9D0</accession>
<evidence type="ECO:0000313" key="3">
    <source>
        <dbReference type="Proteomes" id="UP000799766"/>
    </source>
</evidence>
<organism evidence="2 3">
    <name type="scientific">Lineolata rhizophorae</name>
    <dbReference type="NCBI Taxonomy" id="578093"/>
    <lineage>
        <taxon>Eukaryota</taxon>
        <taxon>Fungi</taxon>
        <taxon>Dikarya</taxon>
        <taxon>Ascomycota</taxon>
        <taxon>Pezizomycotina</taxon>
        <taxon>Dothideomycetes</taxon>
        <taxon>Dothideomycetes incertae sedis</taxon>
        <taxon>Lineolatales</taxon>
        <taxon>Lineolataceae</taxon>
        <taxon>Lineolata</taxon>
    </lineage>
</organism>
<dbReference type="OrthoDB" id="70316at2759"/>
<protein>
    <submittedName>
        <fullName evidence="2">Uncharacterized protein</fullName>
    </submittedName>
</protein>
<gene>
    <name evidence="2" type="ORF">BDY21DRAFT_369494</name>
</gene>
<feature type="signal peptide" evidence="1">
    <location>
        <begin position="1"/>
        <end position="20"/>
    </location>
</feature>
<dbReference type="EMBL" id="MU001673">
    <property type="protein sequence ID" value="KAF2460489.1"/>
    <property type="molecule type" value="Genomic_DNA"/>
</dbReference>
<dbReference type="AlphaFoldDB" id="A0A6A6P9D0"/>
<sequence length="181" mass="19861">MRSSVVVSAAIALLSRAVSAQEGPGTTLQEGFYWIRAVAAPNFHKYLQTDPLYTTGDALMEDYTTAGQWQIIDGQLVELVSAPGEPEEYLYANVAEESDVYPNTLAVTVNETENTYGTFSWNGDAVMWSAPDLNRPNNAAWYVCEGQRLFVNLGNYLDPNNTPSGCADQTIHYYNAATAND</sequence>
<reference evidence="2" key="1">
    <citation type="journal article" date="2020" name="Stud. Mycol.">
        <title>101 Dothideomycetes genomes: a test case for predicting lifestyles and emergence of pathogens.</title>
        <authorList>
            <person name="Haridas S."/>
            <person name="Albert R."/>
            <person name="Binder M."/>
            <person name="Bloem J."/>
            <person name="Labutti K."/>
            <person name="Salamov A."/>
            <person name="Andreopoulos B."/>
            <person name="Baker S."/>
            <person name="Barry K."/>
            <person name="Bills G."/>
            <person name="Bluhm B."/>
            <person name="Cannon C."/>
            <person name="Castanera R."/>
            <person name="Culley D."/>
            <person name="Daum C."/>
            <person name="Ezra D."/>
            <person name="Gonzalez J."/>
            <person name="Henrissat B."/>
            <person name="Kuo A."/>
            <person name="Liang C."/>
            <person name="Lipzen A."/>
            <person name="Lutzoni F."/>
            <person name="Magnuson J."/>
            <person name="Mondo S."/>
            <person name="Nolan M."/>
            <person name="Ohm R."/>
            <person name="Pangilinan J."/>
            <person name="Park H.-J."/>
            <person name="Ramirez L."/>
            <person name="Alfaro M."/>
            <person name="Sun H."/>
            <person name="Tritt A."/>
            <person name="Yoshinaga Y."/>
            <person name="Zwiers L.-H."/>
            <person name="Turgeon B."/>
            <person name="Goodwin S."/>
            <person name="Spatafora J."/>
            <person name="Crous P."/>
            <person name="Grigoriev I."/>
        </authorList>
    </citation>
    <scope>NUCLEOTIDE SEQUENCE</scope>
    <source>
        <strain evidence="2">ATCC 16933</strain>
    </source>
</reference>
<name>A0A6A6P9D0_9PEZI</name>